<dbReference type="InterPro" id="IPR004507">
    <property type="entry name" value="UbiX-like"/>
</dbReference>
<dbReference type="PANTHER" id="PTHR43374">
    <property type="entry name" value="FLAVIN PRENYLTRANSFERASE"/>
    <property type="match status" value="1"/>
</dbReference>
<dbReference type="InterPro" id="IPR007219">
    <property type="entry name" value="XnlR_reg_dom"/>
</dbReference>
<dbReference type="Proteomes" id="UP000664534">
    <property type="component" value="Unassembled WGS sequence"/>
</dbReference>
<name>A0A8H3G8X5_9LECA</name>
<evidence type="ECO:0000256" key="1">
    <source>
        <dbReference type="ARBA" id="ARBA00023242"/>
    </source>
</evidence>
<gene>
    <name evidence="3" type="ORF">IMSHALPRED_010972</name>
</gene>
<protein>
    <recommendedName>
        <fullName evidence="2">Xylanolytic transcriptional activator regulatory domain-containing protein</fullName>
    </recommendedName>
</protein>
<keyword evidence="4" id="KW-1185">Reference proteome</keyword>
<dbReference type="OrthoDB" id="1747771at2759"/>
<dbReference type="GO" id="GO:0006351">
    <property type="term" value="P:DNA-templated transcription"/>
    <property type="evidence" value="ECO:0007669"/>
    <property type="project" value="InterPro"/>
</dbReference>
<dbReference type="SMART" id="SM00906">
    <property type="entry name" value="Fungal_trans"/>
    <property type="match status" value="1"/>
</dbReference>
<dbReference type="GO" id="GO:0008270">
    <property type="term" value="F:zinc ion binding"/>
    <property type="evidence" value="ECO:0007669"/>
    <property type="project" value="InterPro"/>
</dbReference>
<dbReference type="GO" id="GO:0003677">
    <property type="term" value="F:DNA binding"/>
    <property type="evidence" value="ECO:0007669"/>
    <property type="project" value="InterPro"/>
</dbReference>
<dbReference type="EMBL" id="CAJPDT010000095">
    <property type="protein sequence ID" value="CAF9936974.1"/>
    <property type="molecule type" value="Genomic_DNA"/>
</dbReference>
<organism evidence="3 4">
    <name type="scientific">Imshaugia aleurites</name>
    <dbReference type="NCBI Taxonomy" id="172621"/>
    <lineage>
        <taxon>Eukaryota</taxon>
        <taxon>Fungi</taxon>
        <taxon>Dikarya</taxon>
        <taxon>Ascomycota</taxon>
        <taxon>Pezizomycotina</taxon>
        <taxon>Lecanoromycetes</taxon>
        <taxon>OSLEUM clade</taxon>
        <taxon>Lecanoromycetidae</taxon>
        <taxon>Lecanorales</taxon>
        <taxon>Lecanorineae</taxon>
        <taxon>Parmeliaceae</taxon>
        <taxon>Imshaugia</taxon>
    </lineage>
</organism>
<accession>A0A8H3G8X5</accession>
<evidence type="ECO:0000313" key="3">
    <source>
        <dbReference type="EMBL" id="CAF9936974.1"/>
    </source>
</evidence>
<feature type="domain" description="Xylanolytic transcriptional activator regulatory" evidence="2">
    <location>
        <begin position="224"/>
        <end position="290"/>
    </location>
</feature>
<comment type="caution">
    <text evidence="3">The sequence shown here is derived from an EMBL/GenBank/DDBJ whole genome shotgun (WGS) entry which is preliminary data.</text>
</comment>
<evidence type="ECO:0000313" key="4">
    <source>
        <dbReference type="Proteomes" id="UP000664534"/>
    </source>
</evidence>
<dbReference type="CDD" id="cd12148">
    <property type="entry name" value="fungal_TF_MHR"/>
    <property type="match status" value="1"/>
</dbReference>
<reference evidence="3" key="1">
    <citation type="submission" date="2021-03" db="EMBL/GenBank/DDBJ databases">
        <authorList>
            <person name="Tagirdzhanova G."/>
        </authorList>
    </citation>
    <scope>NUCLEOTIDE SEQUENCE</scope>
</reference>
<keyword evidence="1" id="KW-0539">Nucleus</keyword>
<sequence>MATTENLVEIQETIVENKAELFKEIKAKVLAPKRLLNRSHRPPNGALARTPVRGDVLSIFGLDNLSVTYSFDNLWSTNDGSSDNADTLTRALPSDLEILKAFRQYKAASQSYYPPILNLDDFEVEIHSFLSHREAASKSGCQERADLPGKTSAWIGTLYAMLAAAAQFNDTSFQERSRAYRAFVSLSFRCLNLTKFLQRPTTQSIQTMLLIGNVLQDDMNPGAAWTLLGMTIRSAKIMGFHKLNKSQTLGFGEKHRLWHAVVWQDILLSMSHDRPDTTMSAQLTSGNGTPNAPIRINISMAPNASYEVCMSMLGSVIRAIFSARQLIKVLQVVPRIRSLRKTGIKVQTYCNAETRG</sequence>
<dbReference type="GO" id="GO:0016831">
    <property type="term" value="F:carboxy-lyase activity"/>
    <property type="evidence" value="ECO:0007669"/>
    <property type="project" value="TreeGrafter"/>
</dbReference>
<dbReference type="AlphaFoldDB" id="A0A8H3G8X5"/>
<proteinExistence type="predicted"/>
<evidence type="ECO:0000259" key="2">
    <source>
        <dbReference type="SMART" id="SM00906"/>
    </source>
</evidence>
<dbReference type="Pfam" id="PF04082">
    <property type="entry name" value="Fungal_trans"/>
    <property type="match status" value="1"/>
</dbReference>
<dbReference type="PANTHER" id="PTHR43374:SF1">
    <property type="entry name" value="FLAVIN PRENYLTRANSFERASE PAD1, MITOCHONDRIAL"/>
    <property type="match status" value="1"/>
</dbReference>